<feature type="compositionally biased region" description="Polar residues" evidence="8">
    <location>
        <begin position="261"/>
        <end position="271"/>
    </location>
</feature>
<evidence type="ECO:0000256" key="8">
    <source>
        <dbReference type="SAM" id="MobiDB-lite"/>
    </source>
</evidence>
<name>A0AAE0LTM4_9PEZI</name>
<dbReference type="Proteomes" id="UP001278766">
    <property type="component" value="Unassembled WGS sequence"/>
</dbReference>
<gene>
    <name evidence="9" type="ORF">B0H64DRAFT_320825</name>
</gene>
<reference evidence="9" key="1">
    <citation type="journal article" date="2023" name="Mol. Phylogenet. Evol.">
        <title>Genome-scale phylogeny and comparative genomics of the fungal order Sordariales.</title>
        <authorList>
            <person name="Hensen N."/>
            <person name="Bonometti L."/>
            <person name="Westerberg I."/>
            <person name="Brannstrom I.O."/>
            <person name="Guillou S."/>
            <person name="Cros-Aarteil S."/>
            <person name="Calhoun S."/>
            <person name="Haridas S."/>
            <person name="Kuo A."/>
            <person name="Mondo S."/>
            <person name="Pangilinan J."/>
            <person name="Riley R."/>
            <person name="LaButti K."/>
            <person name="Andreopoulos B."/>
            <person name="Lipzen A."/>
            <person name="Chen C."/>
            <person name="Yan M."/>
            <person name="Daum C."/>
            <person name="Ng V."/>
            <person name="Clum A."/>
            <person name="Steindorff A."/>
            <person name="Ohm R.A."/>
            <person name="Martin F."/>
            <person name="Silar P."/>
            <person name="Natvig D.O."/>
            <person name="Lalanne C."/>
            <person name="Gautier V."/>
            <person name="Ament-Velasquez S.L."/>
            <person name="Kruys A."/>
            <person name="Hutchinson M.I."/>
            <person name="Powell A.J."/>
            <person name="Barry K."/>
            <person name="Miller A.N."/>
            <person name="Grigoriev I.V."/>
            <person name="Debuchy R."/>
            <person name="Gladieux P."/>
            <person name="Hiltunen Thoren M."/>
            <person name="Johannesson H."/>
        </authorList>
    </citation>
    <scope>NUCLEOTIDE SEQUENCE</scope>
    <source>
        <strain evidence="9">CBS 168.71</strain>
    </source>
</reference>
<dbReference type="GO" id="GO:0000290">
    <property type="term" value="P:deadenylation-dependent decapping of nuclear-transcribed mRNA"/>
    <property type="evidence" value="ECO:0007669"/>
    <property type="project" value="InterPro"/>
</dbReference>
<dbReference type="RefSeq" id="XP_062660622.1">
    <property type="nucleotide sequence ID" value="XM_062800483.1"/>
</dbReference>
<reference evidence="9" key="2">
    <citation type="submission" date="2023-06" db="EMBL/GenBank/DDBJ databases">
        <authorList>
            <consortium name="Lawrence Berkeley National Laboratory"/>
            <person name="Haridas S."/>
            <person name="Hensen N."/>
            <person name="Bonometti L."/>
            <person name="Westerberg I."/>
            <person name="Brannstrom I.O."/>
            <person name="Guillou S."/>
            <person name="Cros-Aarteil S."/>
            <person name="Calhoun S."/>
            <person name="Kuo A."/>
            <person name="Mondo S."/>
            <person name="Pangilinan J."/>
            <person name="Riley R."/>
            <person name="Labutti K."/>
            <person name="Andreopoulos B."/>
            <person name="Lipzen A."/>
            <person name="Chen C."/>
            <person name="Yanf M."/>
            <person name="Daum C."/>
            <person name="Ng V."/>
            <person name="Clum A."/>
            <person name="Steindorff A."/>
            <person name="Ohm R."/>
            <person name="Martin F."/>
            <person name="Silar P."/>
            <person name="Natvig D."/>
            <person name="Lalanne C."/>
            <person name="Gautier V."/>
            <person name="Ament-Velasquez S.L."/>
            <person name="Kruys A."/>
            <person name="Hutchinson M.I."/>
            <person name="Powell A.J."/>
            <person name="Barry K."/>
            <person name="Miller A.N."/>
            <person name="Grigoriev I.V."/>
            <person name="Debuchy R."/>
            <person name="Gladieux P."/>
            <person name="Thoren M.H."/>
            <person name="Johannesson H."/>
        </authorList>
    </citation>
    <scope>NUCLEOTIDE SEQUENCE</scope>
    <source>
        <strain evidence="9">CBS 168.71</strain>
    </source>
</reference>
<dbReference type="SUPFAM" id="SSF50729">
    <property type="entry name" value="PH domain-like"/>
    <property type="match status" value="1"/>
</dbReference>
<keyword evidence="7" id="KW-0234">DNA repair</keyword>
<evidence type="ECO:0000256" key="5">
    <source>
        <dbReference type="ARBA" id="ARBA00022664"/>
    </source>
</evidence>
<dbReference type="AlphaFoldDB" id="A0AAE0LTM4"/>
<dbReference type="GO" id="GO:0008047">
    <property type="term" value="F:enzyme activator activity"/>
    <property type="evidence" value="ECO:0007669"/>
    <property type="project" value="InterPro"/>
</dbReference>
<protein>
    <submittedName>
        <fullName evidence="9">Uncharacterized protein</fullName>
    </submittedName>
</protein>
<feature type="region of interest" description="Disordered" evidence="8">
    <location>
        <begin position="217"/>
        <end position="236"/>
    </location>
</feature>
<dbReference type="Gene3D" id="2.30.29.30">
    <property type="entry name" value="Pleckstrin-homology domain (PH domain)/Phosphotyrosine-binding domain (PTB)"/>
    <property type="match status" value="1"/>
</dbReference>
<accession>A0AAE0LTM4</accession>
<dbReference type="Pfam" id="PF07061">
    <property type="entry name" value="Swi5"/>
    <property type="match status" value="1"/>
</dbReference>
<dbReference type="GeneID" id="87837431"/>
<evidence type="ECO:0000256" key="7">
    <source>
        <dbReference type="ARBA" id="ARBA00023204"/>
    </source>
</evidence>
<dbReference type="GO" id="GO:0006397">
    <property type="term" value="P:mRNA processing"/>
    <property type="evidence" value="ECO:0007669"/>
    <property type="project" value="UniProtKB-KW"/>
</dbReference>
<dbReference type="InterPro" id="IPR011993">
    <property type="entry name" value="PH-like_dom_sf"/>
</dbReference>
<evidence type="ECO:0000256" key="1">
    <source>
        <dbReference type="ARBA" id="ARBA00004496"/>
    </source>
</evidence>
<comment type="similarity">
    <text evidence="2">Belongs to the SWI5/SAE3 family.</text>
</comment>
<comment type="similarity">
    <text evidence="3">Belongs to the DCP1 family.</text>
</comment>
<feature type="compositionally biased region" description="Polar residues" evidence="8">
    <location>
        <begin position="217"/>
        <end position="226"/>
    </location>
</feature>
<dbReference type="InterPro" id="IPR010760">
    <property type="entry name" value="DNA-repair_Swi5"/>
</dbReference>
<dbReference type="CDD" id="cd13182">
    <property type="entry name" value="EVH1-like_Dcp1"/>
    <property type="match status" value="1"/>
</dbReference>
<evidence type="ECO:0000256" key="4">
    <source>
        <dbReference type="ARBA" id="ARBA00022490"/>
    </source>
</evidence>
<feature type="region of interest" description="Disordered" evidence="8">
    <location>
        <begin position="1"/>
        <end position="51"/>
    </location>
</feature>
<sequence length="483" mass="53519">MSRPTPRKSRHRHHPSNSGPRQVAASDYESDAAQYMENRETMPLSNPQPARDNTELSLRVLRRYQPSIRSITAIAANAVAYNFLEATQGWEKHGAEGTMFICEQEPVVAHTGQTLPRVCVFVFNRRSMENLVIDLLRVTDCEVVGELIVFRLEDGAVISGNNQGTEASGKKILGLWIHADESDTREMHANLILGAWKQGREAFDAYIQAATAEALDNNDSLTSEPQAVTAARGDSGAGKRLSMTELFGKNNVLPHPPSIEMATNNNESRNGTPPRDDSGDAIVIAIRTQISLATSFHQWLAQKTDDDGDRNGILVRVQSRLDSYKQWLLEASHAPVNVPEDVEPWVMSARVQSGNEDGSAIIVTGPGSGEPIEIAAKDDRELGCLMSDNDLGYIIKICDAFAKSQDTLRLLLRTTSELQEEETQLSQPPETTVKTYIRRLQEYNDIKDIGQQLIGFIAENRGVPVRTIYEQGEFGVSYPQYRA</sequence>
<proteinExistence type="inferred from homology"/>
<dbReference type="Gene3D" id="1.20.5.170">
    <property type="match status" value="1"/>
</dbReference>
<evidence type="ECO:0000256" key="2">
    <source>
        <dbReference type="ARBA" id="ARBA00008060"/>
    </source>
</evidence>
<evidence type="ECO:0000313" key="9">
    <source>
        <dbReference type="EMBL" id="KAK3297108.1"/>
    </source>
</evidence>
<feature type="compositionally biased region" description="Basic residues" evidence="8">
    <location>
        <begin position="1"/>
        <end position="15"/>
    </location>
</feature>
<organism evidence="9 10">
    <name type="scientific">Chaetomium fimeti</name>
    <dbReference type="NCBI Taxonomy" id="1854472"/>
    <lineage>
        <taxon>Eukaryota</taxon>
        <taxon>Fungi</taxon>
        <taxon>Dikarya</taxon>
        <taxon>Ascomycota</taxon>
        <taxon>Pezizomycotina</taxon>
        <taxon>Sordariomycetes</taxon>
        <taxon>Sordariomycetidae</taxon>
        <taxon>Sordariales</taxon>
        <taxon>Chaetomiaceae</taxon>
        <taxon>Chaetomium</taxon>
    </lineage>
</organism>
<keyword evidence="10" id="KW-1185">Reference proteome</keyword>
<keyword evidence="4" id="KW-0963">Cytoplasm</keyword>
<comment type="caution">
    <text evidence="9">The sequence shown here is derived from an EMBL/GenBank/DDBJ whole genome shotgun (WGS) entry which is preliminary data.</text>
</comment>
<evidence type="ECO:0000313" key="10">
    <source>
        <dbReference type="Proteomes" id="UP001278766"/>
    </source>
</evidence>
<dbReference type="GO" id="GO:0000932">
    <property type="term" value="C:P-body"/>
    <property type="evidence" value="ECO:0007669"/>
    <property type="project" value="TreeGrafter"/>
</dbReference>
<dbReference type="GO" id="GO:0006281">
    <property type="term" value="P:DNA repair"/>
    <property type="evidence" value="ECO:0007669"/>
    <property type="project" value="UniProtKB-KW"/>
</dbReference>
<evidence type="ECO:0000256" key="6">
    <source>
        <dbReference type="ARBA" id="ARBA00022763"/>
    </source>
</evidence>
<dbReference type="GO" id="GO:0031087">
    <property type="term" value="P:deadenylation-independent decapping of nuclear-transcribed mRNA"/>
    <property type="evidence" value="ECO:0007669"/>
    <property type="project" value="TreeGrafter"/>
</dbReference>
<dbReference type="PANTHER" id="PTHR16290">
    <property type="entry name" value="TRANSCRIPTION FACTOR SMIF DECAPPING ENZYME DCP1"/>
    <property type="match status" value="1"/>
</dbReference>
<dbReference type="InterPro" id="IPR010334">
    <property type="entry name" value="Dcp1"/>
</dbReference>
<evidence type="ECO:0000256" key="3">
    <source>
        <dbReference type="ARBA" id="ARBA00008778"/>
    </source>
</evidence>
<comment type="subcellular location">
    <subcellularLocation>
        <location evidence="1">Cytoplasm</location>
    </subcellularLocation>
</comment>
<dbReference type="EMBL" id="JAUEPN010000003">
    <property type="protein sequence ID" value="KAK3297108.1"/>
    <property type="molecule type" value="Genomic_DNA"/>
</dbReference>
<keyword evidence="6" id="KW-0227">DNA damage</keyword>
<keyword evidence="5" id="KW-0507">mRNA processing</keyword>
<dbReference type="GO" id="GO:0003729">
    <property type="term" value="F:mRNA binding"/>
    <property type="evidence" value="ECO:0007669"/>
    <property type="project" value="TreeGrafter"/>
</dbReference>
<dbReference type="PANTHER" id="PTHR16290:SF0">
    <property type="entry name" value="DECAPPING PROTEIN 1, ISOFORM A"/>
    <property type="match status" value="1"/>
</dbReference>
<feature type="region of interest" description="Disordered" evidence="8">
    <location>
        <begin position="249"/>
        <end position="279"/>
    </location>
</feature>
<dbReference type="Pfam" id="PF06058">
    <property type="entry name" value="DCP1"/>
    <property type="match status" value="1"/>
</dbReference>